<proteinExistence type="predicted"/>
<feature type="compositionally biased region" description="Basic and acidic residues" evidence="1">
    <location>
        <begin position="176"/>
        <end position="204"/>
    </location>
</feature>
<evidence type="ECO:0000313" key="3">
    <source>
        <dbReference type="Proteomes" id="UP000218209"/>
    </source>
</evidence>
<organism evidence="2 3">
    <name type="scientific">Porphyra umbilicalis</name>
    <name type="common">Purple laver</name>
    <name type="synonym">Red alga</name>
    <dbReference type="NCBI Taxonomy" id="2786"/>
    <lineage>
        <taxon>Eukaryota</taxon>
        <taxon>Rhodophyta</taxon>
        <taxon>Bangiophyceae</taxon>
        <taxon>Bangiales</taxon>
        <taxon>Bangiaceae</taxon>
        <taxon>Porphyra</taxon>
    </lineage>
</organism>
<dbReference type="EMBL" id="KV918952">
    <property type="protein sequence ID" value="OSX74327.1"/>
    <property type="molecule type" value="Genomic_DNA"/>
</dbReference>
<protein>
    <submittedName>
        <fullName evidence="2">Uncharacterized protein</fullName>
    </submittedName>
</protein>
<evidence type="ECO:0000256" key="1">
    <source>
        <dbReference type="SAM" id="MobiDB-lite"/>
    </source>
</evidence>
<reference evidence="2 3" key="1">
    <citation type="submission" date="2017-03" db="EMBL/GenBank/DDBJ databases">
        <title>WGS assembly of Porphyra umbilicalis.</title>
        <authorList>
            <person name="Brawley S.H."/>
            <person name="Blouin N.A."/>
            <person name="Ficko-Blean E."/>
            <person name="Wheeler G.L."/>
            <person name="Lohr M."/>
            <person name="Goodson H.V."/>
            <person name="Jenkins J.W."/>
            <person name="Blaby-Haas C.E."/>
            <person name="Helliwell K.E."/>
            <person name="Chan C."/>
            <person name="Marriage T."/>
            <person name="Bhattacharya D."/>
            <person name="Klein A.S."/>
            <person name="Badis Y."/>
            <person name="Brodie J."/>
            <person name="Cao Y."/>
            <person name="Collen J."/>
            <person name="Dittami S.M."/>
            <person name="Gachon C.M."/>
            <person name="Green B.R."/>
            <person name="Karpowicz S."/>
            <person name="Kim J.W."/>
            <person name="Kudahl U."/>
            <person name="Lin S."/>
            <person name="Michel G."/>
            <person name="Mittag M."/>
            <person name="Olson B.J."/>
            <person name="Pangilinan J."/>
            <person name="Peng Y."/>
            <person name="Qiu H."/>
            <person name="Shu S."/>
            <person name="Singer J.T."/>
            <person name="Smith A.G."/>
            <person name="Sprecher B.N."/>
            <person name="Wagner V."/>
            <person name="Wang W."/>
            <person name="Wang Z.-Y."/>
            <person name="Yan J."/>
            <person name="Yarish C."/>
            <person name="Zoeuner-Riek S."/>
            <person name="Zhuang Y."/>
            <person name="Zou Y."/>
            <person name="Lindquist E.A."/>
            <person name="Grimwood J."/>
            <person name="Barry K."/>
            <person name="Rokhsar D.S."/>
            <person name="Schmutz J."/>
            <person name="Stiller J.W."/>
            <person name="Grossman A.R."/>
            <person name="Prochnik S.E."/>
        </authorList>
    </citation>
    <scope>NUCLEOTIDE SEQUENCE [LARGE SCALE GENOMIC DNA]</scope>
    <source>
        <strain evidence="2">4086291</strain>
    </source>
</reference>
<feature type="region of interest" description="Disordered" evidence="1">
    <location>
        <begin position="175"/>
        <end position="209"/>
    </location>
</feature>
<evidence type="ECO:0000313" key="2">
    <source>
        <dbReference type="EMBL" id="OSX74327.1"/>
    </source>
</evidence>
<sequence length="255" mass="25666">MTPGGATTDAASSATAGGRGRRTARGRGAPAGGTGGARPPPTPPVSGVAKPRRGRRGAGVAKSVRSVRTEEQNAQQVAAEEMATDAFLQGQAAVDVVTPPYTVREVEPNEAWAHGGVLVVVQFPFAIDDSWRQSLSHSHAKCRLVVPAGTAVGGGLYLAAVGLYNPNAVRAVASGDPEHEAARTDDRAAEKDGVEGDDAGKGSGDKGAGAAAMVMAHRMGGHREGTAARARVMPATTAPAVAAVVTAVSAARPPM</sequence>
<dbReference type="Proteomes" id="UP000218209">
    <property type="component" value="Unassembled WGS sequence"/>
</dbReference>
<gene>
    <name evidence="2" type="ORF">BU14_0294s0019</name>
</gene>
<name>A0A1X6P0H3_PORUM</name>
<feature type="region of interest" description="Disordered" evidence="1">
    <location>
        <begin position="1"/>
        <end position="73"/>
    </location>
</feature>
<keyword evidence="3" id="KW-1185">Reference proteome</keyword>
<accession>A0A1X6P0H3</accession>
<feature type="compositionally biased region" description="Low complexity" evidence="1">
    <location>
        <begin position="1"/>
        <end position="16"/>
    </location>
</feature>
<dbReference type="AlphaFoldDB" id="A0A1X6P0H3"/>